<evidence type="ECO:0000313" key="1">
    <source>
        <dbReference type="EMBL" id="MDI4644804.1"/>
    </source>
</evidence>
<evidence type="ECO:0000313" key="2">
    <source>
        <dbReference type="Proteomes" id="UP001161691"/>
    </source>
</evidence>
<gene>
    <name evidence="1" type="ORF">KB449_07505</name>
</gene>
<dbReference type="EMBL" id="JAGRPV010000001">
    <property type="protein sequence ID" value="MDI4644804.1"/>
    <property type="molecule type" value="Genomic_DNA"/>
</dbReference>
<dbReference type="RefSeq" id="WP_282907785.1">
    <property type="nucleotide sequence ID" value="NZ_JAGRPV010000001.1"/>
</dbReference>
<comment type="caution">
    <text evidence="1">The sequence shown here is derived from an EMBL/GenBank/DDBJ whole genome shotgun (WGS) entry which is preliminary data.</text>
</comment>
<sequence length="50" mass="6249">MPYYYFHEVWTPLKLFGIRLYRDEERALWIKAWHAKKRKLRNPAGERASR</sequence>
<organism evidence="1 2">
    <name type="scientific">Cohnella hashimotonis</name>
    <dbReference type="NCBI Taxonomy" id="2826895"/>
    <lineage>
        <taxon>Bacteria</taxon>
        <taxon>Bacillati</taxon>
        <taxon>Bacillota</taxon>
        <taxon>Bacilli</taxon>
        <taxon>Bacillales</taxon>
        <taxon>Paenibacillaceae</taxon>
        <taxon>Cohnella</taxon>
    </lineage>
</organism>
<accession>A0ABT6TDF6</accession>
<proteinExistence type="predicted"/>
<keyword evidence="2" id="KW-1185">Reference proteome</keyword>
<name>A0ABT6TDF6_9BACL</name>
<reference evidence="1" key="1">
    <citation type="submission" date="2023-04" db="EMBL/GenBank/DDBJ databases">
        <title>Comparative genomic analysis of Cohnella hashimotonis sp. nov., isolated from the International Space Station.</title>
        <authorList>
            <person name="Venkateswaran K."/>
            <person name="Simpson A."/>
        </authorList>
    </citation>
    <scope>NUCLEOTIDE SEQUENCE</scope>
    <source>
        <strain evidence="1">F6_2S_P_1</strain>
    </source>
</reference>
<protein>
    <submittedName>
        <fullName evidence="1">Uncharacterized protein</fullName>
    </submittedName>
</protein>
<dbReference type="Proteomes" id="UP001161691">
    <property type="component" value="Unassembled WGS sequence"/>
</dbReference>